<dbReference type="CDD" id="cd07970">
    <property type="entry name" value="OBF_DNA_ligase_LigC"/>
    <property type="match status" value="1"/>
</dbReference>
<dbReference type="STRING" id="405436.SAMN05444365_10268"/>
<dbReference type="GO" id="GO:0005524">
    <property type="term" value="F:ATP binding"/>
    <property type="evidence" value="ECO:0007669"/>
    <property type="project" value="InterPro"/>
</dbReference>
<dbReference type="GO" id="GO:0006310">
    <property type="term" value="P:DNA recombination"/>
    <property type="evidence" value="ECO:0007669"/>
    <property type="project" value="InterPro"/>
</dbReference>
<evidence type="ECO:0000313" key="7">
    <source>
        <dbReference type="Proteomes" id="UP000242415"/>
    </source>
</evidence>
<evidence type="ECO:0000256" key="3">
    <source>
        <dbReference type="ARBA" id="ARBA00022598"/>
    </source>
</evidence>
<dbReference type="EC" id="6.5.1.1" evidence="2"/>
<feature type="domain" description="ATP-dependent DNA ligase family profile" evidence="5">
    <location>
        <begin position="104"/>
        <end position="230"/>
    </location>
</feature>
<dbReference type="OrthoDB" id="9770771at2"/>
<evidence type="ECO:0000256" key="1">
    <source>
        <dbReference type="ARBA" id="ARBA00007572"/>
    </source>
</evidence>
<dbReference type="NCBIfam" id="NF006078">
    <property type="entry name" value="PRK08224.1"/>
    <property type="match status" value="1"/>
</dbReference>
<reference evidence="7" key="1">
    <citation type="submission" date="2016-10" db="EMBL/GenBank/DDBJ databases">
        <authorList>
            <person name="Varghese N."/>
            <person name="Submissions S."/>
        </authorList>
    </citation>
    <scope>NUCLEOTIDE SEQUENCE [LARGE SCALE GENOMIC DNA]</scope>
    <source>
        <strain evidence="7">DSM 45245</strain>
    </source>
</reference>
<dbReference type="InterPro" id="IPR012340">
    <property type="entry name" value="NA-bd_OB-fold"/>
</dbReference>
<evidence type="ECO:0000256" key="4">
    <source>
        <dbReference type="ARBA" id="ARBA00034003"/>
    </source>
</evidence>
<accession>A0A1H3JEZ7</accession>
<comment type="catalytic activity">
    <reaction evidence="4">
        <text>ATP + (deoxyribonucleotide)n-3'-hydroxyl + 5'-phospho-(deoxyribonucleotide)m = (deoxyribonucleotide)n+m + AMP + diphosphate.</text>
        <dbReference type="EC" id="6.5.1.1"/>
    </reaction>
</comment>
<protein>
    <recommendedName>
        <fullName evidence="2">DNA ligase (ATP)</fullName>
        <ecNumber evidence="2">6.5.1.1</ecNumber>
    </recommendedName>
</protein>
<dbReference type="PANTHER" id="PTHR45674">
    <property type="entry name" value="DNA LIGASE 1/3 FAMILY MEMBER"/>
    <property type="match status" value="1"/>
</dbReference>
<dbReference type="InterPro" id="IPR016059">
    <property type="entry name" value="DNA_ligase_ATP-dep_CS"/>
</dbReference>
<dbReference type="GO" id="GO:0006281">
    <property type="term" value="P:DNA repair"/>
    <property type="evidence" value="ECO:0007669"/>
    <property type="project" value="InterPro"/>
</dbReference>
<dbReference type="Pfam" id="PF01068">
    <property type="entry name" value="DNA_ligase_A_M"/>
    <property type="match status" value="1"/>
</dbReference>
<dbReference type="PANTHER" id="PTHR45674:SF4">
    <property type="entry name" value="DNA LIGASE 1"/>
    <property type="match status" value="1"/>
</dbReference>
<dbReference type="SUPFAM" id="SSF56091">
    <property type="entry name" value="DNA ligase/mRNA capping enzyme, catalytic domain"/>
    <property type="match status" value="1"/>
</dbReference>
<evidence type="ECO:0000313" key="6">
    <source>
        <dbReference type="EMBL" id="SDY37988.1"/>
    </source>
</evidence>
<dbReference type="InterPro" id="IPR012309">
    <property type="entry name" value="DNA_ligase_ATP-dep_C"/>
</dbReference>
<dbReference type="Pfam" id="PF04679">
    <property type="entry name" value="DNA_ligase_A_C"/>
    <property type="match status" value="1"/>
</dbReference>
<evidence type="ECO:0000259" key="5">
    <source>
        <dbReference type="PROSITE" id="PS50160"/>
    </source>
</evidence>
<comment type="similarity">
    <text evidence="1">Belongs to the ATP-dependent DNA ligase family.</text>
</comment>
<dbReference type="InterPro" id="IPR044117">
    <property type="entry name" value="OBF_LigC-like"/>
</dbReference>
<dbReference type="PROSITE" id="PS00697">
    <property type="entry name" value="DNA_LIGASE_A1"/>
    <property type="match status" value="1"/>
</dbReference>
<dbReference type="InterPro" id="IPR050191">
    <property type="entry name" value="ATP-dep_DNA_ligase"/>
</dbReference>
<dbReference type="InterPro" id="IPR044119">
    <property type="entry name" value="Adenylation_LigC-like"/>
</dbReference>
<evidence type="ECO:0000256" key="2">
    <source>
        <dbReference type="ARBA" id="ARBA00012727"/>
    </source>
</evidence>
<dbReference type="GO" id="GO:0003910">
    <property type="term" value="F:DNA ligase (ATP) activity"/>
    <property type="evidence" value="ECO:0007669"/>
    <property type="project" value="UniProtKB-EC"/>
</dbReference>
<dbReference type="CDD" id="cd07905">
    <property type="entry name" value="Adenylation_DNA_ligase_LigC"/>
    <property type="match status" value="1"/>
</dbReference>
<name>A0A1H3JEZ7_9ACTN</name>
<dbReference type="Gene3D" id="2.40.50.140">
    <property type="entry name" value="Nucleic acid-binding proteins"/>
    <property type="match status" value="1"/>
</dbReference>
<gene>
    <name evidence="6" type="ORF">SAMN05444365_10268</name>
</gene>
<sequence length="337" mass="37511">MLARLVRELPQGALCYEPKWDGFRCLVFRDGDAIELRSRHDRPLGRYFPEVCAALRALPAPSCVLDGELLVTRDGRHDFGALLERVHPAASRVARLAAETPAYYVAFDLLALGGSDLRDEPYRDRRGMLTSVLDRPDTPVTLTPSLDAATVARRWLGGELGAGFDGVMAKPVESTYQPGRRGWWKVKPERTADCVVAGCRVAAGSEVSSLLLGLYDHEGMLRHVGVTAAFAREQRRTLLPQLMEHAVELRAHPWREGYALEGGPAGRLAGSAGRWTPAMPLDWIPLRPELVCEVAYDRPDGSRLRHPARFRRWRPDRTPESCRVDQLTEAVTGWTTS</sequence>
<dbReference type="AlphaFoldDB" id="A0A1H3JEZ7"/>
<dbReference type="Proteomes" id="UP000242415">
    <property type="component" value="Unassembled WGS sequence"/>
</dbReference>
<proteinExistence type="inferred from homology"/>
<keyword evidence="3 6" id="KW-0436">Ligase</keyword>
<keyword evidence="7" id="KW-1185">Reference proteome</keyword>
<dbReference type="PROSITE" id="PS50160">
    <property type="entry name" value="DNA_LIGASE_A3"/>
    <property type="match status" value="1"/>
</dbReference>
<dbReference type="InterPro" id="IPR012310">
    <property type="entry name" value="DNA_ligase_ATP-dep_cent"/>
</dbReference>
<dbReference type="EMBL" id="FNPH01000002">
    <property type="protein sequence ID" value="SDY37988.1"/>
    <property type="molecule type" value="Genomic_DNA"/>
</dbReference>
<organism evidence="6 7">
    <name type="scientific">Micromonospora pattaloongensis</name>
    <dbReference type="NCBI Taxonomy" id="405436"/>
    <lineage>
        <taxon>Bacteria</taxon>
        <taxon>Bacillati</taxon>
        <taxon>Actinomycetota</taxon>
        <taxon>Actinomycetes</taxon>
        <taxon>Micromonosporales</taxon>
        <taxon>Micromonosporaceae</taxon>
        <taxon>Micromonospora</taxon>
    </lineage>
</organism>
<dbReference type="Gene3D" id="3.30.470.30">
    <property type="entry name" value="DNA ligase/mRNA capping enzyme"/>
    <property type="match status" value="1"/>
</dbReference>
<dbReference type="SUPFAM" id="SSF50249">
    <property type="entry name" value="Nucleic acid-binding proteins"/>
    <property type="match status" value="1"/>
</dbReference>